<dbReference type="InterPro" id="IPR045093">
    <property type="entry name" value="Cullin"/>
</dbReference>
<dbReference type="Proteomes" id="UP001497457">
    <property type="component" value="Chromosome 5rd"/>
</dbReference>
<dbReference type="InterPro" id="IPR001373">
    <property type="entry name" value="Cullin_N"/>
</dbReference>
<dbReference type="EMBL" id="OZ075115">
    <property type="protein sequence ID" value="CAL5065457.1"/>
    <property type="molecule type" value="Genomic_DNA"/>
</dbReference>
<protein>
    <recommendedName>
        <fullName evidence="2">Cullin N-terminal domain-containing protein</fullName>
    </recommendedName>
</protein>
<evidence type="ECO:0000313" key="4">
    <source>
        <dbReference type="Proteomes" id="UP001497457"/>
    </source>
</evidence>
<dbReference type="PANTHER" id="PTHR11932">
    <property type="entry name" value="CULLIN"/>
    <property type="match status" value="1"/>
</dbReference>
<accession>A0ABC9EY01</accession>
<reference evidence="3 4" key="2">
    <citation type="submission" date="2024-10" db="EMBL/GenBank/DDBJ databases">
        <authorList>
            <person name="Ryan C."/>
        </authorList>
    </citation>
    <scope>NUCLEOTIDE SEQUENCE [LARGE SCALE GENOMIC DNA]</scope>
</reference>
<proteinExistence type="inferred from homology"/>
<dbReference type="FunFam" id="1.20.1310.10:FF:000001">
    <property type="entry name" value="Cullin 3"/>
    <property type="match status" value="1"/>
</dbReference>
<dbReference type="InterPro" id="IPR016159">
    <property type="entry name" value="Cullin_repeat-like_dom_sf"/>
</dbReference>
<evidence type="ECO:0000256" key="1">
    <source>
        <dbReference type="ARBA" id="ARBA00006019"/>
    </source>
</evidence>
<organism evidence="3 4">
    <name type="scientific">Urochloa decumbens</name>
    <dbReference type="NCBI Taxonomy" id="240449"/>
    <lineage>
        <taxon>Eukaryota</taxon>
        <taxon>Viridiplantae</taxon>
        <taxon>Streptophyta</taxon>
        <taxon>Embryophyta</taxon>
        <taxon>Tracheophyta</taxon>
        <taxon>Spermatophyta</taxon>
        <taxon>Magnoliopsida</taxon>
        <taxon>Liliopsida</taxon>
        <taxon>Poales</taxon>
        <taxon>Poaceae</taxon>
        <taxon>PACMAD clade</taxon>
        <taxon>Panicoideae</taxon>
        <taxon>Panicodae</taxon>
        <taxon>Paniceae</taxon>
        <taxon>Melinidinae</taxon>
        <taxon>Urochloa</taxon>
    </lineage>
</organism>
<dbReference type="SUPFAM" id="SSF74788">
    <property type="entry name" value="Cullin repeat-like"/>
    <property type="match status" value="1"/>
</dbReference>
<keyword evidence="4" id="KW-1185">Reference proteome</keyword>
<evidence type="ECO:0000259" key="2">
    <source>
        <dbReference type="Pfam" id="PF00888"/>
    </source>
</evidence>
<comment type="similarity">
    <text evidence="1">Belongs to the cullin family.</text>
</comment>
<reference evidence="4" key="1">
    <citation type="submission" date="2024-06" db="EMBL/GenBank/DDBJ databases">
        <authorList>
            <person name="Ryan C."/>
        </authorList>
    </citation>
    <scope>NUCLEOTIDE SEQUENCE [LARGE SCALE GENOMIC DNA]</scope>
</reference>
<name>A0ABC9EY01_9POAL</name>
<dbReference type="Gene3D" id="1.20.1310.10">
    <property type="entry name" value="Cullin Repeats"/>
    <property type="match status" value="2"/>
</dbReference>
<gene>
    <name evidence="3" type="ORF">URODEC1_LOCUS99949</name>
</gene>
<evidence type="ECO:0000313" key="3">
    <source>
        <dbReference type="EMBL" id="CAL5065457.1"/>
    </source>
</evidence>
<dbReference type="Pfam" id="PF00888">
    <property type="entry name" value="Cullin"/>
    <property type="match status" value="1"/>
</dbReference>
<sequence>MERDDRIVGLEKGWSFVATGLAKIRRAIDDGGGEGLSGEEYMQVLTTVYCMCTQASPRNYSEQLYQRYKDDLDDYIKSTILPPLRELQGEILLRELVERWRKHNRIISFEINMFRYLNRYYISKRSLPSLQQISSSSFHDLVFNELKSSVTRTVIAMIDQEREGKVVDLDLLKNVLAIYIEIDSGKMGIYKADFEQAFLDSARNYYSSKAQSWNLKYSDDPDYMLKVQECLQKERERLANYLHSSTESKLVEAMKSELVTRRTAADGSMKKENSG</sequence>
<feature type="domain" description="Cullin N-terminal" evidence="2">
    <location>
        <begin position="23"/>
        <end position="263"/>
    </location>
</feature>
<dbReference type="AlphaFoldDB" id="A0ABC9EY01"/>